<proteinExistence type="predicted"/>
<evidence type="ECO:0000313" key="3">
    <source>
        <dbReference type="EMBL" id="EMD33237.1"/>
    </source>
</evidence>
<gene>
    <name evidence="3" type="ORF">CERSUDRAFT_76911</name>
</gene>
<dbReference type="Proteomes" id="UP000016930">
    <property type="component" value="Unassembled WGS sequence"/>
</dbReference>
<feature type="region of interest" description="Disordered" evidence="1">
    <location>
        <begin position="150"/>
        <end position="172"/>
    </location>
</feature>
<sequence length="190" mass="20436">MDGRRDDAFLALVSIALVLTPGGCTNEGKEPGLRVWGRTGMDTRRCGRVRVDVAWNDEGRPRAFQTVSRARWGGLGPGSARPGFSPGFSHVVVERCRYRNIVRRRKRMPRKGRSYIQNRSPGLPGSARAFKSSGRALTAGFKTAWARLGPASGGPARLGSGSKARPGTTLDEGLGLAGSRDVVFTGTRNL</sequence>
<keyword evidence="2" id="KW-0732">Signal</keyword>
<organism evidence="3 4">
    <name type="scientific">Ceriporiopsis subvermispora (strain B)</name>
    <name type="common">White-rot fungus</name>
    <name type="synonym">Gelatoporia subvermispora</name>
    <dbReference type="NCBI Taxonomy" id="914234"/>
    <lineage>
        <taxon>Eukaryota</taxon>
        <taxon>Fungi</taxon>
        <taxon>Dikarya</taxon>
        <taxon>Basidiomycota</taxon>
        <taxon>Agaricomycotina</taxon>
        <taxon>Agaricomycetes</taxon>
        <taxon>Polyporales</taxon>
        <taxon>Gelatoporiaceae</taxon>
        <taxon>Gelatoporia</taxon>
    </lineage>
</organism>
<dbReference type="HOGENOM" id="CLU_1427814_0_0_1"/>
<dbReference type="AlphaFoldDB" id="M2R4V1"/>
<accession>M2R4V1</accession>
<feature type="signal peptide" evidence="2">
    <location>
        <begin position="1"/>
        <end position="25"/>
    </location>
</feature>
<reference evidence="3 4" key="1">
    <citation type="journal article" date="2012" name="Proc. Natl. Acad. Sci. U.S.A.">
        <title>Comparative genomics of Ceriporiopsis subvermispora and Phanerochaete chrysosporium provide insight into selective ligninolysis.</title>
        <authorList>
            <person name="Fernandez-Fueyo E."/>
            <person name="Ruiz-Duenas F.J."/>
            <person name="Ferreira P."/>
            <person name="Floudas D."/>
            <person name="Hibbett D.S."/>
            <person name="Canessa P."/>
            <person name="Larrondo L.F."/>
            <person name="James T.Y."/>
            <person name="Seelenfreund D."/>
            <person name="Lobos S."/>
            <person name="Polanco R."/>
            <person name="Tello M."/>
            <person name="Honda Y."/>
            <person name="Watanabe T."/>
            <person name="Watanabe T."/>
            <person name="Ryu J.S."/>
            <person name="Kubicek C.P."/>
            <person name="Schmoll M."/>
            <person name="Gaskell J."/>
            <person name="Hammel K.E."/>
            <person name="St John F.J."/>
            <person name="Vanden Wymelenberg A."/>
            <person name="Sabat G."/>
            <person name="Splinter BonDurant S."/>
            <person name="Syed K."/>
            <person name="Yadav J.S."/>
            <person name="Doddapaneni H."/>
            <person name="Subramanian V."/>
            <person name="Lavin J.L."/>
            <person name="Oguiza J.A."/>
            <person name="Perez G."/>
            <person name="Pisabarro A.G."/>
            <person name="Ramirez L."/>
            <person name="Santoyo F."/>
            <person name="Master E."/>
            <person name="Coutinho P.M."/>
            <person name="Henrissat B."/>
            <person name="Lombard V."/>
            <person name="Magnuson J.K."/>
            <person name="Kuees U."/>
            <person name="Hori C."/>
            <person name="Igarashi K."/>
            <person name="Samejima M."/>
            <person name="Held B.W."/>
            <person name="Barry K.W."/>
            <person name="LaButti K.M."/>
            <person name="Lapidus A."/>
            <person name="Lindquist E.A."/>
            <person name="Lucas S.M."/>
            <person name="Riley R."/>
            <person name="Salamov A.A."/>
            <person name="Hoffmeister D."/>
            <person name="Schwenk D."/>
            <person name="Hadar Y."/>
            <person name="Yarden O."/>
            <person name="de Vries R.P."/>
            <person name="Wiebenga A."/>
            <person name="Stenlid J."/>
            <person name="Eastwood D."/>
            <person name="Grigoriev I.V."/>
            <person name="Berka R.M."/>
            <person name="Blanchette R.A."/>
            <person name="Kersten P."/>
            <person name="Martinez A.T."/>
            <person name="Vicuna R."/>
            <person name="Cullen D."/>
        </authorList>
    </citation>
    <scope>NUCLEOTIDE SEQUENCE [LARGE SCALE GENOMIC DNA]</scope>
    <source>
        <strain evidence="3 4">B</strain>
    </source>
</reference>
<protein>
    <recommendedName>
        <fullName evidence="5">Secreted protein</fullName>
    </recommendedName>
</protein>
<evidence type="ECO:0000256" key="1">
    <source>
        <dbReference type="SAM" id="MobiDB-lite"/>
    </source>
</evidence>
<feature type="chain" id="PRO_5004023757" description="Secreted protein" evidence="2">
    <location>
        <begin position="26"/>
        <end position="190"/>
    </location>
</feature>
<dbReference type="EMBL" id="KB445807">
    <property type="protein sequence ID" value="EMD33237.1"/>
    <property type="molecule type" value="Genomic_DNA"/>
</dbReference>
<keyword evidence="4" id="KW-1185">Reference proteome</keyword>
<name>M2R4V1_CERS8</name>
<evidence type="ECO:0000313" key="4">
    <source>
        <dbReference type="Proteomes" id="UP000016930"/>
    </source>
</evidence>
<evidence type="ECO:0000256" key="2">
    <source>
        <dbReference type="SAM" id="SignalP"/>
    </source>
</evidence>
<evidence type="ECO:0008006" key="5">
    <source>
        <dbReference type="Google" id="ProtNLM"/>
    </source>
</evidence>